<proteinExistence type="predicted"/>
<name>A0AAV1ILP4_9CHLO</name>
<feature type="region of interest" description="Disordered" evidence="1">
    <location>
        <begin position="87"/>
        <end position="115"/>
    </location>
</feature>
<sequence length="141" mass="14301">MRTVQRLASLMRRCARHEGLPTMGTGAAALACGLAHSRACQVTDAGLSGPSTYLGCTTSSLDLPSMGIGCAEPALSRSFATTVTFHAKDGKSGDEGSHANSCSASDASADAPDAAPGSSILDEGFALADFDAETEAFTRQV</sequence>
<evidence type="ECO:0000256" key="1">
    <source>
        <dbReference type="SAM" id="MobiDB-lite"/>
    </source>
</evidence>
<dbReference type="EMBL" id="CAUYUE010000016">
    <property type="protein sequence ID" value="CAK0787155.1"/>
    <property type="molecule type" value="Genomic_DNA"/>
</dbReference>
<organism evidence="2 3">
    <name type="scientific">Coccomyxa viridis</name>
    <dbReference type="NCBI Taxonomy" id="1274662"/>
    <lineage>
        <taxon>Eukaryota</taxon>
        <taxon>Viridiplantae</taxon>
        <taxon>Chlorophyta</taxon>
        <taxon>core chlorophytes</taxon>
        <taxon>Trebouxiophyceae</taxon>
        <taxon>Trebouxiophyceae incertae sedis</taxon>
        <taxon>Coccomyxaceae</taxon>
        <taxon>Coccomyxa</taxon>
    </lineage>
</organism>
<protein>
    <submittedName>
        <fullName evidence="2">Uncharacterized protein</fullName>
    </submittedName>
</protein>
<dbReference type="PROSITE" id="PS51257">
    <property type="entry name" value="PROKAR_LIPOPROTEIN"/>
    <property type="match status" value="1"/>
</dbReference>
<gene>
    <name evidence="2" type="ORF">CVIRNUC_010371</name>
</gene>
<feature type="compositionally biased region" description="Low complexity" evidence="1">
    <location>
        <begin position="98"/>
        <end position="115"/>
    </location>
</feature>
<dbReference type="AlphaFoldDB" id="A0AAV1ILP4"/>
<evidence type="ECO:0000313" key="2">
    <source>
        <dbReference type="EMBL" id="CAK0787155.1"/>
    </source>
</evidence>
<keyword evidence="3" id="KW-1185">Reference proteome</keyword>
<comment type="caution">
    <text evidence="2">The sequence shown here is derived from an EMBL/GenBank/DDBJ whole genome shotgun (WGS) entry which is preliminary data.</text>
</comment>
<dbReference type="Proteomes" id="UP001314263">
    <property type="component" value="Unassembled WGS sequence"/>
</dbReference>
<accession>A0AAV1ILP4</accession>
<evidence type="ECO:0000313" key="3">
    <source>
        <dbReference type="Proteomes" id="UP001314263"/>
    </source>
</evidence>
<feature type="compositionally biased region" description="Basic and acidic residues" evidence="1">
    <location>
        <begin position="87"/>
        <end position="97"/>
    </location>
</feature>
<reference evidence="2 3" key="1">
    <citation type="submission" date="2023-10" db="EMBL/GenBank/DDBJ databases">
        <authorList>
            <person name="Maclean D."/>
            <person name="Macfadyen A."/>
        </authorList>
    </citation>
    <scope>NUCLEOTIDE SEQUENCE [LARGE SCALE GENOMIC DNA]</scope>
</reference>